<sequence length="60" mass="6871">MDDKKPKPLTVGELRHELSAWPDDAEITFGSTVDGHELVFMRFKTRGDKLLHIDVGEYMP</sequence>
<name>A0AAW4RI05_XANCI</name>
<reference evidence="1" key="1">
    <citation type="submission" date="2015-12" db="EMBL/GenBank/DDBJ databases">
        <authorList>
            <person name="Bansal K."/>
            <person name="Midha S."/>
            <person name="Patil P.B."/>
        </authorList>
    </citation>
    <scope>NUCLEOTIDE SEQUENCE</scope>
    <source>
        <strain evidence="1">LMG867</strain>
    </source>
</reference>
<dbReference type="EMBL" id="LOKL01000002">
    <property type="protein sequence ID" value="MBZ3922887.1"/>
    <property type="molecule type" value="Genomic_DNA"/>
</dbReference>
<dbReference type="Proteomes" id="UP000825388">
    <property type="component" value="Unassembled WGS sequence"/>
</dbReference>
<accession>A0AAW4RI05</accession>
<gene>
    <name evidence="1" type="ORF">Xseb_04180</name>
</gene>
<dbReference type="AlphaFoldDB" id="A0AAW4RI05"/>
<evidence type="ECO:0000313" key="2">
    <source>
        <dbReference type="Proteomes" id="UP000825388"/>
    </source>
</evidence>
<dbReference type="RefSeq" id="WP_089112176.1">
    <property type="nucleotide sequence ID" value="NZ_LOKL01000002.1"/>
</dbReference>
<organism evidence="1 2">
    <name type="scientific">Xanthomonas citri pv. sesbaniae</name>
    <dbReference type="NCBI Taxonomy" id="473425"/>
    <lineage>
        <taxon>Bacteria</taxon>
        <taxon>Pseudomonadati</taxon>
        <taxon>Pseudomonadota</taxon>
        <taxon>Gammaproteobacteria</taxon>
        <taxon>Lysobacterales</taxon>
        <taxon>Lysobacteraceae</taxon>
        <taxon>Xanthomonas</taxon>
    </lineage>
</organism>
<evidence type="ECO:0000313" key="1">
    <source>
        <dbReference type="EMBL" id="MBZ3922887.1"/>
    </source>
</evidence>
<evidence type="ECO:0008006" key="3">
    <source>
        <dbReference type="Google" id="ProtNLM"/>
    </source>
</evidence>
<comment type="caution">
    <text evidence="1">The sequence shown here is derived from an EMBL/GenBank/DDBJ whole genome shotgun (WGS) entry which is preliminary data.</text>
</comment>
<protein>
    <recommendedName>
        <fullName evidence="3">Pilin assembly protein</fullName>
    </recommendedName>
</protein>
<proteinExistence type="predicted"/>